<proteinExistence type="predicted"/>
<evidence type="ECO:0000313" key="1">
    <source>
        <dbReference type="EMBL" id="RUS30274.1"/>
    </source>
</evidence>
<comment type="caution">
    <text evidence="1">The sequence shown here is derived from an EMBL/GenBank/DDBJ whole genome shotgun (WGS) entry which is preliminary data.</text>
</comment>
<gene>
    <name evidence="1" type="ORF">BC938DRAFT_479618</name>
</gene>
<sequence length="109" mass="11646">MLANARVGVDNFNLLFSCELVTLDEGLCAVDEFAVRRVGASGIEVVAEGWGNFKEGVDGNQKAIARSGIELGDGGEDGHSVVLYCEVGIDVRKEVAFIRVRDVLGVTNF</sequence>
<dbReference type="AlphaFoldDB" id="A0A433QKI3"/>
<reference evidence="1 2" key="1">
    <citation type="journal article" date="2018" name="New Phytol.">
        <title>Phylogenomics of Endogonaceae and evolution of mycorrhizas within Mucoromycota.</title>
        <authorList>
            <person name="Chang Y."/>
            <person name="Desiro A."/>
            <person name="Na H."/>
            <person name="Sandor L."/>
            <person name="Lipzen A."/>
            <person name="Clum A."/>
            <person name="Barry K."/>
            <person name="Grigoriev I.V."/>
            <person name="Martin F.M."/>
            <person name="Stajich J.E."/>
            <person name="Smith M.E."/>
            <person name="Bonito G."/>
            <person name="Spatafora J.W."/>
        </authorList>
    </citation>
    <scope>NUCLEOTIDE SEQUENCE [LARGE SCALE GENOMIC DNA]</scope>
    <source>
        <strain evidence="1 2">AD002</strain>
    </source>
</reference>
<name>A0A433QKI3_9FUNG</name>
<evidence type="ECO:0000313" key="2">
    <source>
        <dbReference type="Proteomes" id="UP000274822"/>
    </source>
</evidence>
<accession>A0A433QKI3</accession>
<keyword evidence="2" id="KW-1185">Reference proteome</keyword>
<dbReference type="Proteomes" id="UP000274822">
    <property type="component" value="Unassembled WGS sequence"/>
</dbReference>
<protein>
    <submittedName>
        <fullName evidence="1">Uncharacterized protein</fullName>
    </submittedName>
</protein>
<dbReference type="EMBL" id="RBNJ01004077">
    <property type="protein sequence ID" value="RUS30274.1"/>
    <property type="molecule type" value="Genomic_DNA"/>
</dbReference>
<organism evidence="1 2">
    <name type="scientific">Jimgerdemannia flammicorona</name>
    <dbReference type="NCBI Taxonomy" id="994334"/>
    <lineage>
        <taxon>Eukaryota</taxon>
        <taxon>Fungi</taxon>
        <taxon>Fungi incertae sedis</taxon>
        <taxon>Mucoromycota</taxon>
        <taxon>Mucoromycotina</taxon>
        <taxon>Endogonomycetes</taxon>
        <taxon>Endogonales</taxon>
        <taxon>Endogonaceae</taxon>
        <taxon>Jimgerdemannia</taxon>
    </lineage>
</organism>